<dbReference type="Pfam" id="PF17185">
    <property type="entry name" value="NlpE_C"/>
    <property type="match status" value="1"/>
</dbReference>
<feature type="signal peptide" evidence="1">
    <location>
        <begin position="1"/>
        <end position="18"/>
    </location>
</feature>
<accession>A0A1H4AUQ1</accession>
<dbReference type="InterPro" id="IPR005184">
    <property type="entry name" value="DUF306_Meta_HslJ"/>
</dbReference>
<proteinExistence type="predicted"/>
<dbReference type="InterPro" id="IPR038670">
    <property type="entry name" value="HslJ-like_sf"/>
</dbReference>
<dbReference type="Gene3D" id="2.40.128.270">
    <property type="match status" value="1"/>
</dbReference>
<dbReference type="Gene3D" id="2.40.50.540">
    <property type="match status" value="1"/>
</dbReference>
<reference evidence="4 5" key="1">
    <citation type="submission" date="2016-10" db="EMBL/GenBank/DDBJ databases">
        <authorList>
            <person name="de Groot N.N."/>
        </authorList>
    </citation>
    <scope>NUCLEOTIDE SEQUENCE [LARGE SCALE GENOMIC DNA]</scope>
    <source>
        <strain evidence="4 5">CGMCC 1.3430</strain>
    </source>
</reference>
<evidence type="ECO:0000259" key="3">
    <source>
        <dbReference type="Pfam" id="PF17185"/>
    </source>
</evidence>
<dbReference type="Proteomes" id="UP000198773">
    <property type="component" value="Unassembled WGS sequence"/>
</dbReference>
<dbReference type="STRING" id="152573.SAMN04488051_10337"/>
<sequence length="368" mass="41631">MIKTRIALCVLASLLVSACTTKPEVSSSERLPATIVPVETLVVEEVPDSEVTQALATDFEMIFIDQDMSFIGTLPCADCPGIAFHLNLYRDGRFEIRQEYLERNDILLVKGTWLLEQRTLHLMNQQHTLPTFQFVSNHRLTMLDMAGKPIVSSLNYHLDRASRLQSIDTRRPMLGLYRVNGDSASFTQCDSGERYQVAMTQHHMPMLRNYRQDPQLSGKAVIATLTGRLGNGNDSTTLFIDQFEQFWPGANCPQRHAPTAVQGVVWRAEKIADQYVPQHLNVRVLFRDNDTLYGFSGCNNFHASYRQRANTLQVSPLAMTRKFCEDSSRIETAFTERLQTADRAEVNGNALQLFKDNQVIMQLVPAAN</sequence>
<evidence type="ECO:0000313" key="5">
    <source>
        <dbReference type="Proteomes" id="UP000198773"/>
    </source>
</evidence>
<evidence type="ECO:0000256" key="1">
    <source>
        <dbReference type="SAM" id="SignalP"/>
    </source>
</evidence>
<keyword evidence="1" id="KW-0732">Signal</keyword>
<keyword evidence="4" id="KW-0346">Stress response</keyword>
<feature type="domain" description="DUF306" evidence="2">
    <location>
        <begin position="261"/>
        <end position="362"/>
    </location>
</feature>
<keyword evidence="5" id="KW-1185">Reference proteome</keyword>
<protein>
    <submittedName>
        <fullName evidence="4">Heat shock protein HslJ</fullName>
    </submittedName>
</protein>
<gene>
    <name evidence="4" type="ORF">SAMN04488051_10337</name>
</gene>
<dbReference type="OrthoDB" id="5348860at2"/>
<evidence type="ECO:0000259" key="2">
    <source>
        <dbReference type="Pfam" id="PF03724"/>
    </source>
</evidence>
<dbReference type="InterPro" id="IPR033450">
    <property type="entry name" value="NlpE_C"/>
</dbReference>
<dbReference type="PROSITE" id="PS51257">
    <property type="entry name" value="PROKAR_LIPOPROTEIN"/>
    <property type="match status" value="1"/>
</dbReference>
<feature type="domain" description="NlpE C-terminal OB" evidence="3">
    <location>
        <begin position="169"/>
        <end position="252"/>
    </location>
</feature>
<dbReference type="PANTHER" id="PTHR35535">
    <property type="entry name" value="HEAT SHOCK PROTEIN HSLJ"/>
    <property type="match status" value="1"/>
</dbReference>
<evidence type="ECO:0000313" key="4">
    <source>
        <dbReference type="EMBL" id="SEA39633.1"/>
    </source>
</evidence>
<dbReference type="InterPro" id="IPR038139">
    <property type="entry name" value="NlpE_C_sf"/>
</dbReference>
<dbReference type="Gene3D" id="2.40.128.640">
    <property type="match status" value="1"/>
</dbReference>
<dbReference type="RefSeq" id="WP_091341175.1">
    <property type="nucleotide sequence ID" value="NZ_FNRM01000003.1"/>
</dbReference>
<organism evidence="4 5">
    <name type="scientific">Alkalimonas amylolytica</name>
    <dbReference type="NCBI Taxonomy" id="152573"/>
    <lineage>
        <taxon>Bacteria</taxon>
        <taxon>Pseudomonadati</taxon>
        <taxon>Pseudomonadota</taxon>
        <taxon>Gammaproteobacteria</taxon>
        <taxon>Alkalimonas</taxon>
    </lineage>
</organism>
<feature type="chain" id="PRO_5011433629" evidence="1">
    <location>
        <begin position="19"/>
        <end position="368"/>
    </location>
</feature>
<dbReference type="Pfam" id="PF04170">
    <property type="entry name" value="NlpE"/>
    <property type="match status" value="1"/>
</dbReference>
<dbReference type="InterPro" id="IPR053147">
    <property type="entry name" value="Hsp_HslJ-like"/>
</dbReference>
<dbReference type="Pfam" id="PF03724">
    <property type="entry name" value="META"/>
    <property type="match status" value="1"/>
</dbReference>
<dbReference type="AlphaFoldDB" id="A0A1H4AUQ1"/>
<dbReference type="EMBL" id="FNRM01000003">
    <property type="protein sequence ID" value="SEA39633.1"/>
    <property type="molecule type" value="Genomic_DNA"/>
</dbReference>
<name>A0A1H4AUQ1_ALKAM</name>
<dbReference type="InterPro" id="IPR007298">
    <property type="entry name" value="Cu-R_lipoprotein_NlpE"/>
</dbReference>
<dbReference type="PANTHER" id="PTHR35535:SF1">
    <property type="entry name" value="HEAT SHOCK PROTEIN HSLJ"/>
    <property type="match status" value="1"/>
</dbReference>